<dbReference type="Gene3D" id="2.30.42.10">
    <property type="match status" value="1"/>
</dbReference>
<dbReference type="InterPro" id="IPR036034">
    <property type="entry name" value="PDZ_sf"/>
</dbReference>
<evidence type="ECO:0000256" key="1">
    <source>
        <dbReference type="SAM" id="MobiDB-lite"/>
    </source>
</evidence>
<name>A0A830HZE5_9CHLO</name>
<organism evidence="3 4">
    <name type="scientific">Pycnococcus provasolii</name>
    <dbReference type="NCBI Taxonomy" id="41880"/>
    <lineage>
        <taxon>Eukaryota</taxon>
        <taxon>Viridiplantae</taxon>
        <taxon>Chlorophyta</taxon>
        <taxon>Pseudoscourfieldiophyceae</taxon>
        <taxon>Pseudoscourfieldiales</taxon>
        <taxon>Pycnococcaceae</taxon>
        <taxon>Pycnococcus</taxon>
    </lineage>
</organism>
<feature type="compositionally biased region" description="Basic and acidic residues" evidence="1">
    <location>
        <begin position="213"/>
        <end position="230"/>
    </location>
</feature>
<dbReference type="OrthoDB" id="273181at2759"/>
<feature type="domain" description="PDZ" evidence="2">
    <location>
        <begin position="107"/>
        <end position="156"/>
    </location>
</feature>
<keyword evidence="4" id="KW-1185">Reference proteome</keyword>
<reference evidence="3" key="1">
    <citation type="submission" date="2020-10" db="EMBL/GenBank/DDBJ databases">
        <title>Unveiling of a novel bifunctional photoreceptor, Dualchrome1, isolated from a cosmopolitan green alga.</title>
        <authorList>
            <person name="Suzuki S."/>
            <person name="Kawachi M."/>
        </authorList>
    </citation>
    <scope>NUCLEOTIDE SEQUENCE</scope>
    <source>
        <strain evidence="3">NIES 2893</strain>
    </source>
</reference>
<evidence type="ECO:0000259" key="2">
    <source>
        <dbReference type="PROSITE" id="PS50106"/>
    </source>
</evidence>
<gene>
    <name evidence="3" type="ORF">PPROV_000994000</name>
</gene>
<dbReference type="InterPro" id="IPR001478">
    <property type="entry name" value="PDZ"/>
</dbReference>
<dbReference type="AlphaFoldDB" id="A0A830HZE5"/>
<dbReference type="PROSITE" id="PS50106">
    <property type="entry name" value="PDZ"/>
    <property type="match status" value="1"/>
</dbReference>
<evidence type="ECO:0000313" key="3">
    <source>
        <dbReference type="EMBL" id="GHP11210.1"/>
    </source>
</evidence>
<dbReference type="Proteomes" id="UP000660262">
    <property type="component" value="Unassembled WGS sequence"/>
</dbReference>
<feature type="region of interest" description="Disordered" evidence="1">
    <location>
        <begin position="206"/>
        <end position="230"/>
    </location>
</feature>
<protein>
    <recommendedName>
        <fullName evidence="2">PDZ domain-containing protein</fullName>
    </recommendedName>
</protein>
<dbReference type="SUPFAM" id="SSF50156">
    <property type="entry name" value="PDZ domain-like"/>
    <property type="match status" value="1"/>
</dbReference>
<sequence length="230" mass="25236">MPSSMHAHVNMNMQHYWRVSVSPRVSVSSSSMYSLGRARRCIVLQREYLQGGCFLVRRVQPLKASRCCCSRSSSMDSGIDASAGVESIQEKTQANYQQYDVTIRKPMGVVLEEVANGTQKNIASVYVAEVVPGSNAEKMGVREGDLLVSCSAVTLKAGKEGAYAKQGHGGRPFDNFQKGVFVSANQTFDITMYVYLAHQLTSAAQGNDTQVTHNHEHTTHETKQGGDRIQ</sequence>
<proteinExistence type="predicted"/>
<evidence type="ECO:0000313" key="4">
    <source>
        <dbReference type="Proteomes" id="UP000660262"/>
    </source>
</evidence>
<comment type="caution">
    <text evidence="3">The sequence shown here is derived from an EMBL/GenBank/DDBJ whole genome shotgun (WGS) entry which is preliminary data.</text>
</comment>
<dbReference type="EMBL" id="BNJQ01000033">
    <property type="protein sequence ID" value="GHP11210.1"/>
    <property type="molecule type" value="Genomic_DNA"/>
</dbReference>
<accession>A0A830HZE5</accession>